<dbReference type="CDD" id="cd00586">
    <property type="entry name" value="4HBT"/>
    <property type="match status" value="1"/>
</dbReference>
<dbReference type="PANTHER" id="PTHR12475:SF4">
    <property type="entry name" value="PROTEIN THEM6"/>
    <property type="match status" value="1"/>
</dbReference>
<protein>
    <submittedName>
        <fullName evidence="1">YbgC/YbaW family acyl-CoA thioester hydrolase</fullName>
    </submittedName>
</protein>
<dbReference type="InterPro" id="IPR029069">
    <property type="entry name" value="HotDog_dom_sf"/>
</dbReference>
<dbReference type="RefSeq" id="WP_179541907.1">
    <property type="nucleotide sequence ID" value="NZ_BAAALL010000005.1"/>
</dbReference>
<dbReference type="Pfam" id="PF13279">
    <property type="entry name" value="4HBT_2"/>
    <property type="match status" value="1"/>
</dbReference>
<dbReference type="Proteomes" id="UP000535437">
    <property type="component" value="Unassembled WGS sequence"/>
</dbReference>
<proteinExistence type="predicted"/>
<dbReference type="InterPro" id="IPR051490">
    <property type="entry name" value="THEM6_lcsJ_thioesterase"/>
</dbReference>
<evidence type="ECO:0000313" key="1">
    <source>
        <dbReference type="EMBL" id="NYJ78583.1"/>
    </source>
</evidence>
<dbReference type="EMBL" id="JACCFY010000001">
    <property type="protein sequence ID" value="NYJ78583.1"/>
    <property type="molecule type" value="Genomic_DNA"/>
</dbReference>
<name>A0A7Z0GPA2_9MICC</name>
<evidence type="ECO:0000313" key="2">
    <source>
        <dbReference type="Proteomes" id="UP000535437"/>
    </source>
</evidence>
<dbReference type="AlphaFoldDB" id="A0A7Z0GPA2"/>
<dbReference type="SUPFAM" id="SSF54637">
    <property type="entry name" value="Thioesterase/thiol ester dehydrase-isomerase"/>
    <property type="match status" value="1"/>
</dbReference>
<keyword evidence="2" id="KW-1185">Reference proteome</keyword>
<dbReference type="PANTHER" id="PTHR12475">
    <property type="match status" value="1"/>
</dbReference>
<dbReference type="Gene3D" id="3.10.129.10">
    <property type="entry name" value="Hotdog Thioesterase"/>
    <property type="match status" value="1"/>
</dbReference>
<accession>A0A7Z0GPA2</accession>
<gene>
    <name evidence="1" type="ORF">HNR09_001994</name>
</gene>
<reference evidence="1 2" key="1">
    <citation type="submission" date="2020-07" db="EMBL/GenBank/DDBJ databases">
        <title>Sequencing the genomes of 1000 actinobacteria strains.</title>
        <authorList>
            <person name="Klenk H.-P."/>
        </authorList>
    </citation>
    <scope>NUCLEOTIDE SEQUENCE [LARGE SCALE GENOMIC DNA]</scope>
    <source>
        <strain evidence="1 2">DSM 15475</strain>
    </source>
</reference>
<keyword evidence="1" id="KW-0378">Hydrolase</keyword>
<organism evidence="1 2">
    <name type="scientific">Nesterenkonia xinjiangensis</name>
    <dbReference type="NCBI Taxonomy" id="225327"/>
    <lineage>
        <taxon>Bacteria</taxon>
        <taxon>Bacillati</taxon>
        <taxon>Actinomycetota</taxon>
        <taxon>Actinomycetes</taxon>
        <taxon>Micrococcales</taxon>
        <taxon>Micrococcaceae</taxon>
        <taxon>Nesterenkonia</taxon>
    </lineage>
</organism>
<sequence>MYVIFRTLMTLLRARRRSPLTPWETSTITLRALPTDVDIAMHVNNGQYLSLFDLGRFDLMARAGIWKQMRGRGWSPVVQSEQITFRRSVTFMTRFEIHTRILGLDEKSIYFEQRAVVDGEIYVRAQIATRLVSAQGPVSNEQILEMIRELGHEVPEDLSVDEELRCWRESAALPSSRKPAPNVW</sequence>
<dbReference type="GO" id="GO:0016787">
    <property type="term" value="F:hydrolase activity"/>
    <property type="evidence" value="ECO:0007669"/>
    <property type="project" value="UniProtKB-KW"/>
</dbReference>
<comment type="caution">
    <text evidence="1">The sequence shown here is derived from an EMBL/GenBank/DDBJ whole genome shotgun (WGS) entry which is preliminary data.</text>
</comment>